<feature type="compositionally biased region" description="Polar residues" evidence="1">
    <location>
        <begin position="414"/>
        <end position="430"/>
    </location>
</feature>
<dbReference type="EMBL" id="AGNL01029020">
    <property type="protein sequence ID" value="EJK57223.1"/>
    <property type="molecule type" value="Genomic_DNA"/>
</dbReference>
<feature type="region of interest" description="Disordered" evidence="1">
    <location>
        <begin position="183"/>
        <end position="225"/>
    </location>
</feature>
<dbReference type="Proteomes" id="UP000266841">
    <property type="component" value="Unassembled WGS sequence"/>
</dbReference>
<accession>K0RTS7</accession>
<dbReference type="Gene3D" id="1.10.20.10">
    <property type="entry name" value="Histone, subunit A"/>
    <property type="match status" value="1"/>
</dbReference>
<feature type="compositionally biased region" description="Polar residues" evidence="1">
    <location>
        <begin position="382"/>
        <end position="397"/>
    </location>
</feature>
<keyword evidence="3" id="KW-1185">Reference proteome</keyword>
<dbReference type="AlphaFoldDB" id="K0RTS7"/>
<feature type="compositionally biased region" description="Low complexity" evidence="1">
    <location>
        <begin position="183"/>
        <end position="193"/>
    </location>
</feature>
<feature type="region of interest" description="Disordered" evidence="1">
    <location>
        <begin position="379"/>
        <end position="464"/>
    </location>
</feature>
<dbReference type="eggNOG" id="ENOG502SSV5">
    <property type="taxonomic scope" value="Eukaryota"/>
</dbReference>
<feature type="region of interest" description="Disordered" evidence="1">
    <location>
        <begin position="584"/>
        <end position="606"/>
    </location>
</feature>
<reference evidence="2 3" key="1">
    <citation type="journal article" date="2012" name="Genome Biol.">
        <title>Genome and low-iron response of an oceanic diatom adapted to chronic iron limitation.</title>
        <authorList>
            <person name="Lommer M."/>
            <person name="Specht M."/>
            <person name="Roy A.S."/>
            <person name="Kraemer L."/>
            <person name="Andreson R."/>
            <person name="Gutowska M.A."/>
            <person name="Wolf J."/>
            <person name="Bergner S.V."/>
            <person name="Schilhabel M.B."/>
            <person name="Klostermeier U.C."/>
            <person name="Beiko R.G."/>
            <person name="Rosenstiel P."/>
            <person name="Hippler M."/>
            <person name="Laroche J."/>
        </authorList>
    </citation>
    <scope>NUCLEOTIDE SEQUENCE [LARGE SCALE GENOMIC DNA]</scope>
    <source>
        <strain evidence="2 3">CCMP1005</strain>
    </source>
</reference>
<gene>
    <name evidence="2" type="ORF">THAOC_22760</name>
</gene>
<dbReference type="GO" id="GO:0046982">
    <property type="term" value="F:protein heterodimerization activity"/>
    <property type="evidence" value="ECO:0007669"/>
    <property type="project" value="InterPro"/>
</dbReference>
<name>K0RTS7_THAOC</name>
<proteinExistence type="predicted"/>
<evidence type="ECO:0000313" key="3">
    <source>
        <dbReference type="Proteomes" id="UP000266841"/>
    </source>
</evidence>
<dbReference type="OMA" id="RWNAPYL"/>
<evidence type="ECO:0000256" key="1">
    <source>
        <dbReference type="SAM" id="MobiDB-lite"/>
    </source>
</evidence>
<protein>
    <submittedName>
        <fullName evidence="2">Uncharacterized protein</fullName>
    </submittedName>
</protein>
<organism evidence="2 3">
    <name type="scientific">Thalassiosira oceanica</name>
    <name type="common">Marine diatom</name>
    <dbReference type="NCBI Taxonomy" id="159749"/>
    <lineage>
        <taxon>Eukaryota</taxon>
        <taxon>Sar</taxon>
        <taxon>Stramenopiles</taxon>
        <taxon>Ochrophyta</taxon>
        <taxon>Bacillariophyta</taxon>
        <taxon>Coscinodiscophyceae</taxon>
        <taxon>Thalassiosirophycidae</taxon>
        <taxon>Thalassiosirales</taxon>
        <taxon>Thalassiosiraceae</taxon>
        <taxon>Thalassiosira</taxon>
    </lineage>
</organism>
<feature type="region of interest" description="Disordered" evidence="1">
    <location>
        <begin position="704"/>
        <end position="767"/>
    </location>
</feature>
<feature type="region of interest" description="Disordered" evidence="1">
    <location>
        <begin position="517"/>
        <end position="547"/>
    </location>
</feature>
<dbReference type="InterPro" id="IPR009072">
    <property type="entry name" value="Histone-fold"/>
</dbReference>
<dbReference type="CDD" id="cd00076">
    <property type="entry name" value="HFD_SF"/>
    <property type="match status" value="1"/>
</dbReference>
<sequence length="788" mass="82973">MVMLRSPPKGIGNREGVTLHLWTWIGIVRSTRDGGGRLHCSKASGPLSEALHPSMPVYLPNRASGKRHAKLTSSTTSSYFAQSPNLDRTFGTRLDNDPLEAVQPWFAVGDIVWPRHRPSPVDSMVVGFRRKIAIPKVALAPGMFDQTDAVVGDGDNMTKGSSPAAAEISGSVGVAGIVQPQQQAAASGSAGSSKRLPSVKQRRKMKRSAQGECRPSVEAGRGSSADSDAAFCSEVARRSVARAALHLGIEGMDGEALDALGSVLLGYMESVGSTIATHVESSGRSSAHSNAYDALNSVDFCTAPAAEQMNSSPSALPASFSEQVPLPDDVRIKQLIEKGFGGSWEGLAKFLFGDDWFSIPLGGEEVAANSKSGYTTAAGGTLKNSTTLQSNGKSSNGVLPKKTPGGKAFLPKKPNSNDMPISNTVTTSGKGKQLPEAKSVAFNRQDSITPGGGADIAAPTGGTTDGVRRWNAPYLGNIKPFPTVSNASQIANPHRLDGSSIPLSFHDLATEIEACRDPPNAKRQRTDLAKEKKEKAAARQEEEKDVEIRRKHKLPDEIFADRGTIWGVIDGRSSGAKRRASYARRSSSSIKSNVNVSEPTGDGGVGTYPYAGDDRPSYVPNFFPAFPSDRTTALVNERLAFKASSSVVMGNVMKRAMSREPTLPVVPPADVNGDAAQLEKQETCQRDSVRQALVNLGKKSVGQSYWGSHPFEEEGGGTEEGRPSSPSKMSTANRLTGIAVATGEGNTGTPSSSNKKGGGGGDANAAQVRTFARASGARVSKILEGSIS</sequence>
<dbReference type="OrthoDB" id="48401at2759"/>
<feature type="compositionally biased region" description="Polar residues" evidence="1">
    <location>
        <begin position="724"/>
        <end position="734"/>
    </location>
</feature>
<evidence type="ECO:0000313" key="2">
    <source>
        <dbReference type="EMBL" id="EJK57223.1"/>
    </source>
</evidence>
<comment type="caution">
    <text evidence="2">The sequence shown here is derived from an EMBL/GenBank/DDBJ whole genome shotgun (WGS) entry which is preliminary data.</text>
</comment>